<feature type="signal peptide" evidence="2">
    <location>
        <begin position="1"/>
        <end position="20"/>
    </location>
</feature>
<dbReference type="AlphaFoldDB" id="A0A6A5V5M8"/>
<organism evidence="3 4">
    <name type="scientific">Bimuria novae-zelandiae CBS 107.79</name>
    <dbReference type="NCBI Taxonomy" id="1447943"/>
    <lineage>
        <taxon>Eukaryota</taxon>
        <taxon>Fungi</taxon>
        <taxon>Dikarya</taxon>
        <taxon>Ascomycota</taxon>
        <taxon>Pezizomycotina</taxon>
        <taxon>Dothideomycetes</taxon>
        <taxon>Pleosporomycetidae</taxon>
        <taxon>Pleosporales</taxon>
        <taxon>Massarineae</taxon>
        <taxon>Didymosphaeriaceae</taxon>
        <taxon>Bimuria</taxon>
    </lineage>
</organism>
<accession>A0A6A5V5M8</accession>
<feature type="chain" id="PRO_5025581731" evidence="2">
    <location>
        <begin position="21"/>
        <end position="160"/>
    </location>
</feature>
<proteinExistence type="predicted"/>
<name>A0A6A5V5M8_9PLEO</name>
<evidence type="ECO:0000256" key="2">
    <source>
        <dbReference type="SAM" id="SignalP"/>
    </source>
</evidence>
<dbReference type="OrthoDB" id="10434670at2759"/>
<reference evidence="3" key="1">
    <citation type="journal article" date="2020" name="Stud. Mycol.">
        <title>101 Dothideomycetes genomes: a test case for predicting lifestyles and emergence of pathogens.</title>
        <authorList>
            <person name="Haridas S."/>
            <person name="Albert R."/>
            <person name="Binder M."/>
            <person name="Bloem J."/>
            <person name="Labutti K."/>
            <person name="Salamov A."/>
            <person name="Andreopoulos B."/>
            <person name="Baker S."/>
            <person name="Barry K."/>
            <person name="Bills G."/>
            <person name="Bluhm B."/>
            <person name="Cannon C."/>
            <person name="Castanera R."/>
            <person name="Culley D."/>
            <person name="Daum C."/>
            <person name="Ezra D."/>
            <person name="Gonzalez J."/>
            <person name="Henrissat B."/>
            <person name="Kuo A."/>
            <person name="Liang C."/>
            <person name="Lipzen A."/>
            <person name="Lutzoni F."/>
            <person name="Magnuson J."/>
            <person name="Mondo S."/>
            <person name="Nolan M."/>
            <person name="Ohm R."/>
            <person name="Pangilinan J."/>
            <person name="Park H.-J."/>
            <person name="Ramirez L."/>
            <person name="Alfaro M."/>
            <person name="Sun H."/>
            <person name="Tritt A."/>
            <person name="Yoshinaga Y."/>
            <person name="Zwiers L.-H."/>
            <person name="Turgeon B."/>
            <person name="Goodwin S."/>
            <person name="Spatafora J."/>
            <person name="Crous P."/>
            <person name="Grigoriev I."/>
        </authorList>
    </citation>
    <scope>NUCLEOTIDE SEQUENCE</scope>
    <source>
        <strain evidence="3">CBS 107.79</strain>
    </source>
</reference>
<feature type="compositionally biased region" description="Polar residues" evidence="1">
    <location>
        <begin position="150"/>
        <end position="160"/>
    </location>
</feature>
<evidence type="ECO:0000313" key="3">
    <source>
        <dbReference type="EMBL" id="KAF1972531.1"/>
    </source>
</evidence>
<dbReference type="EMBL" id="ML976686">
    <property type="protein sequence ID" value="KAF1972531.1"/>
    <property type="molecule type" value="Genomic_DNA"/>
</dbReference>
<keyword evidence="2" id="KW-0732">Signal</keyword>
<sequence length="160" mass="17946">MKPAALFTLALLSSQSVSLTLPVKNQERAITDARRLSDENKDLSMKLAHGVTLDSHLAKRDWKDWAPSVQCVACMVSCVNREFTTFTFTYKVTKLSGPKMAYWTLCGFKCITEKKACLDKDIDSEDPFFRQSEPGRINSQYKENDMIENAGSSSPVHDGL</sequence>
<protein>
    <submittedName>
        <fullName evidence="3">Uncharacterized protein</fullName>
    </submittedName>
</protein>
<feature type="region of interest" description="Disordered" evidence="1">
    <location>
        <begin position="128"/>
        <end position="160"/>
    </location>
</feature>
<evidence type="ECO:0000256" key="1">
    <source>
        <dbReference type="SAM" id="MobiDB-lite"/>
    </source>
</evidence>
<evidence type="ECO:0000313" key="4">
    <source>
        <dbReference type="Proteomes" id="UP000800036"/>
    </source>
</evidence>
<gene>
    <name evidence="3" type="ORF">BU23DRAFT_569058</name>
</gene>
<keyword evidence="4" id="KW-1185">Reference proteome</keyword>
<dbReference type="Proteomes" id="UP000800036">
    <property type="component" value="Unassembled WGS sequence"/>
</dbReference>